<dbReference type="PROSITE" id="PS01122">
    <property type="entry name" value="CASPASE_CYS"/>
    <property type="match status" value="1"/>
</dbReference>
<keyword evidence="10" id="KW-0788">Thiol protease</keyword>
<evidence type="ECO:0000259" key="17">
    <source>
        <dbReference type="PROSITE" id="PS50168"/>
    </source>
</evidence>
<feature type="domain" description="DED" evidence="17">
    <location>
        <begin position="1"/>
        <end position="76"/>
    </location>
</feature>
<comment type="subcellular location">
    <subcellularLocation>
        <location evidence="2">Cytoplasm</location>
    </subcellularLocation>
    <subcellularLocation>
        <location evidence="1">Nucleus</location>
    </subcellularLocation>
</comment>
<dbReference type="GO" id="GO:0051604">
    <property type="term" value="P:protein maturation"/>
    <property type="evidence" value="ECO:0007669"/>
    <property type="project" value="UniProtKB-ARBA"/>
</dbReference>
<dbReference type="Proteomes" id="UP000646548">
    <property type="component" value="Unassembled WGS sequence"/>
</dbReference>
<dbReference type="SUPFAM" id="SSF52129">
    <property type="entry name" value="Caspase-like"/>
    <property type="match status" value="1"/>
</dbReference>
<name>A0A834F287_ORYME</name>
<dbReference type="Pfam" id="PF00656">
    <property type="entry name" value="Peptidase_C14"/>
    <property type="match status" value="1"/>
</dbReference>
<evidence type="ECO:0000256" key="3">
    <source>
        <dbReference type="ARBA" id="ARBA00010134"/>
    </source>
</evidence>
<dbReference type="InterPro" id="IPR011029">
    <property type="entry name" value="DEATH-like_dom_sf"/>
</dbReference>
<dbReference type="EMBL" id="WKFB01000736">
    <property type="protein sequence ID" value="KAF6718469.1"/>
    <property type="molecule type" value="Genomic_DNA"/>
</dbReference>
<organism evidence="20 21">
    <name type="scientific">Oryzias melastigma</name>
    <name type="common">Marine medaka</name>
    <dbReference type="NCBI Taxonomy" id="30732"/>
    <lineage>
        <taxon>Eukaryota</taxon>
        <taxon>Metazoa</taxon>
        <taxon>Chordata</taxon>
        <taxon>Craniata</taxon>
        <taxon>Vertebrata</taxon>
        <taxon>Euteleostomi</taxon>
        <taxon>Actinopterygii</taxon>
        <taxon>Neopterygii</taxon>
        <taxon>Teleostei</taxon>
        <taxon>Neoteleostei</taxon>
        <taxon>Acanthomorphata</taxon>
        <taxon>Ovalentaria</taxon>
        <taxon>Atherinomorphae</taxon>
        <taxon>Beloniformes</taxon>
        <taxon>Adrianichthyidae</taxon>
        <taxon>Oryziinae</taxon>
        <taxon>Oryzias</taxon>
    </lineage>
</organism>
<evidence type="ECO:0000256" key="14">
    <source>
        <dbReference type="ARBA" id="ARBA00066479"/>
    </source>
</evidence>
<dbReference type="Gene3D" id="1.10.533.10">
    <property type="entry name" value="Death Domain, Fas"/>
    <property type="match status" value="2"/>
</dbReference>
<dbReference type="GO" id="GO:0043065">
    <property type="term" value="P:positive regulation of apoptotic process"/>
    <property type="evidence" value="ECO:0007669"/>
    <property type="project" value="UniProtKB-ARBA"/>
</dbReference>
<dbReference type="AlphaFoldDB" id="A0A834F287"/>
<evidence type="ECO:0000313" key="21">
    <source>
        <dbReference type="Proteomes" id="UP000646548"/>
    </source>
</evidence>
<evidence type="ECO:0000256" key="1">
    <source>
        <dbReference type="ARBA" id="ARBA00004123"/>
    </source>
</evidence>
<keyword evidence="8" id="KW-0677">Repeat</keyword>
<dbReference type="PRINTS" id="PR00376">
    <property type="entry name" value="IL1BCENZYME"/>
</dbReference>
<evidence type="ECO:0000256" key="13">
    <source>
        <dbReference type="ARBA" id="ARBA00051626"/>
    </source>
</evidence>
<dbReference type="SMART" id="SM00115">
    <property type="entry name" value="CASc"/>
    <property type="match status" value="1"/>
</dbReference>
<dbReference type="SUPFAM" id="SSF47986">
    <property type="entry name" value="DEATH domain"/>
    <property type="match status" value="2"/>
</dbReference>
<evidence type="ECO:0000256" key="7">
    <source>
        <dbReference type="ARBA" id="ARBA00022703"/>
    </source>
</evidence>
<feature type="domain" description="Caspase family p20" evidence="19">
    <location>
        <begin position="242"/>
        <end position="366"/>
    </location>
</feature>
<comment type="similarity">
    <text evidence="3 16">Belongs to the peptidase C14A family.</text>
</comment>
<reference evidence="20" key="1">
    <citation type="journal article" name="BMC Genomics">
        <title>Long-read sequencing and de novo genome assembly of marine medaka (Oryzias melastigma).</title>
        <authorList>
            <person name="Liang P."/>
            <person name="Saqib H.S.A."/>
            <person name="Ni X."/>
            <person name="Shen Y."/>
        </authorList>
    </citation>
    <scope>NUCLEOTIDE SEQUENCE</scope>
    <source>
        <strain evidence="20">Bigg-433</strain>
    </source>
</reference>
<dbReference type="CDD" id="cd08792">
    <property type="entry name" value="DED_Caspase_8_10_r1"/>
    <property type="match status" value="1"/>
</dbReference>
<dbReference type="PANTHER" id="PTHR48169">
    <property type="entry name" value="DED DOMAIN-CONTAINING PROTEIN"/>
    <property type="match status" value="1"/>
</dbReference>
<evidence type="ECO:0000256" key="8">
    <source>
        <dbReference type="ARBA" id="ARBA00022737"/>
    </source>
</evidence>
<dbReference type="SMART" id="SM00031">
    <property type="entry name" value="DED"/>
    <property type="match status" value="2"/>
</dbReference>
<dbReference type="InterPro" id="IPR001309">
    <property type="entry name" value="Pept_C14_p20"/>
</dbReference>
<dbReference type="GO" id="GO:0006915">
    <property type="term" value="P:apoptotic process"/>
    <property type="evidence" value="ECO:0007669"/>
    <property type="project" value="UniProtKB-KW"/>
</dbReference>
<evidence type="ECO:0000256" key="12">
    <source>
        <dbReference type="ARBA" id="ARBA00023242"/>
    </source>
</evidence>
<dbReference type="Pfam" id="PF01335">
    <property type="entry name" value="DED"/>
    <property type="match status" value="2"/>
</dbReference>
<dbReference type="GO" id="GO:0032991">
    <property type="term" value="C:protein-containing complex"/>
    <property type="evidence" value="ECO:0007669"/>
    <property type="project" value="UniProtKB-ARBA"/>
</dbReference>
<feature type="domain" description="Caspase family p10" evidence="18">
    <location>
        <begin position="391"/>
        <end position="480"/>
    </location>
</feature>
<keyword evidence="5" id="KW-0597">Phosphoprotein</keyword>
<comment type="caution">
    <text evidence="20">The sequence shown here is derived from an EMBL/GenBank/DDBJ whole genome shotgun (WGS) entry which is preliminary data.</text>
</comment>
<dbReference type="Gene3D" id="3.40.50.1460">
    <property type="match status" value="1"/>
</dbReference>
<dbReference type="CDD" id="cd00032">
    <property type="entry name" value="CASc"/>
    <property type="match status" value="1"/>
</dbReference>
<keyword evidence="12" id="KW-0539">Nucleus</keyword>
<evidence type="ECO:0000256" key="5">
    <source>
        <dbReference type="ARBA" id="ARBA00022553"/>
    </source>
</evidence>
<comment type="catalytic activity">
    <reaction evidence="13">
        <text>Strict requirement for Asp at position P1 and has a preferred cleavage sequence of (Leu/Asp/Val)-Glu-Thr-Asp-|-(Gly/Ser/Ala).</text>
        <dbReference type="EC" id="3.4.22.61"/>
    </reaction>
</comment>
<dbReference type="CDD" id="cd08334">
    <property type="entry name" value="DED_Caspase_8_10_r2"/>
    <property type="match status" value="1"/>
</dbReference>
<dbReference type="InterPro" id="IPR011600">
    <property type="entry name" value="Pept_C14_caspase"/>
</dbReference>
<keyword evidence="6" id="KW-0645">Protease</keyword>
<dbReference type="PROSITE" id="PS50208">
    <property type="entry name" value="CASPASE_P20"/>
    <property type="match status" value="1"/>
</dbReference>
<protein>
    <recommendedName>
        <fullName evidence="15">Caspase-8</fullName>
        <ecNumber evidence="14">3.4.22.61</ecNumber>
    </recommendedName>
</protein>
<accession>A0A834F287</accession>
<dbReference type="InterPro" id="IPR033139">
    <property type="entry name" value="Caspase_cys_AS"/>
</dbReference>
<dbReference type="FunFam" id="1.10.533.10:FF:000016">
    <property type="entry name" value="CASP8 and FADD-like apoptosis regulator"/>
    <property type="match status" value="1"/>
</dbReference>
<evidence type="ECO:0000256" key="9">
    <source>
        <dbReference type="ARBA" id="ARBA00022801"/>
    </source>
</evidence>
<feature type="domain" description="DED" evidence="17">
    <location>
        <begin position="92"/>
        <end position="169"/>
    </location>
</feature>
<evidence type="ECO:0000256" key="10">
    <source>
        <dbReference type="ARBA" id="ARBA00022807"/>
    </source>
</evidence>
<keyword evidence="11" id="KW-0865">Zymogen</keyword>
<evidence type="ECO:0000256" key="2">
    <source>
        <dbReference type="ARBA" id="ARBA00004496"/>
    </source>
</evidence>
<dbReference type="InterPro" id="IPR029030">
    <property type="entry name" value="Caspase-like_dom_sf"/>
</dbReference>
<dbReference type="InterPro" id="IPR015917">
    <property type="entry name" value="Pept_C14A"/>
</dbReference>
<keyword evidence="7" id="KW-0053">Apoptosis</keyword>
<dbReference type="GO" id="GO:0005886">
    <property type="term" value="C:plasma membrane"/>
    <property type="evidence" value="ECO:0007669"/>
    <property type="project" value="UniProtKB-ARBA"/>
</dbReference>
<evidence type="ECO:0000256" key="6">
    <source>
        <dbReference type="ARBA" id="ARBA00022670"/>
    </source>
</evidence>
<dbReference type="GO" id="GO:0006508">
    <property type="term" value="P:proteolysis"/>
    <property type="evidence" value="ECO:0007669"/>
    <property type="project" value="UniProtKB-KW"/>
</dbReference>
<evidence type="ECO:0000313" key="20">
    <source>
        <dbReference type="EMBL" id="KAF6718469.1"/>
    </source>
</evidence>
<dbReference type="PANTHER" id="PTHR48169:SF7">
    <property type="entry name" value="CASPASE 10"/>
    <property type="match status" value="1"/>
</dbReference>
<dbReference type="PROSITE" id="PS50207">
    <property type="entry name" value="CASPASE_P10"/>
    <property type="match status" value="1"/>
</dbReference>
<evidence type="ECO:0000259" key="18">
    <source>
        <dbReference type="PROSITE" id="PS50207"/>
    </source>
</evidence>
<dbReference type="InterPro" id="IPR002138">
    <property type="entry name" value="Pept_C14_p10"/>
</dbReference>
<keyword evidence="4" id="KW-0963">Cytoplasm</keyword>
<keyword evidence="9" id="KW-0378">Hydrolase</keyword>
<dbReference type="GO" id="GO:0005737">
    <property type="term" value="C:cytoplasm"/>
    <property type="evidence" value="ECO:0007669"/>
    <property type="project" value="UniProtKB-SubCell"/>
</dbReference>
<dbReference type="InterPro" id="IPR001875">
    <property type="entry name" value="DED_dom"/>
</dbReference>
<dbReference type="GO" id="GO:0004197">
    <property type="term" value="F:cysteine-type endopeptidase activity"/>
    <property type="evidence" value="ECO:0007669"/>
    <property type="project" value="InterPro"/>
</dbReference>
<evidence type="ECO:0000256" key="11">
    <source>
        <dbReference type="ARBA" id="ARBA00023145"/>
    </source>
</evidence>
<gene>
    <name evidence="20" type="ORF">FQA47_019400</name>
</gene>
<evidence type="ECO:0000256" key="16">
    <source>
        <dbReference type="RuleBase" id="RU003971"/>
    </source>
</evidence>
<evidence type="ECO:0000256" key="15">
    <source>
        <dbReference type="ARBA" id="ARBA00068172"/>
    </source>
</evidence>
<evidence type="ECO:0000256" key="4">
    <source>
        <dbReference type="ARBA" id="ARBA00022490"/>
    </source>
</evidence>
<evidence type="ECO:0000259" key="19">
    <source>
        <dbReference type="PROSITE" id="PS50208"/>
    </source>
</evidence>
<dbReference type="GO" id="GO:0005634">
    <property type="term" value="C:nucleus"/>
    <property type="evidence" value="ECO:0007669"/>
    <property type="project" value="UniProtKB-SubCell"/>
</dbReference>
<dbReference type="FunFam" id="3.40.50.1460:FF:000008">
    <property type="entry name" value="caspase-8 isoform X1"/>
    <property type="match status" value="1"/>
</dbReference>
<proteinExistence type="inferred from homology"/>
<dbReference type="PROSITE" id="PS50168">
    <property type="entry name" value="DED"/>
    <property type="match status" value="2"/>
</dbReference>
<sequence length="485" mass="55119">MDRLTLSRIDDELNSEEVAELCFLCTDFIPRKRLEGISSAKDLFIKLQDASLLESAYLIQLFKTIHREDLVNRLQRNSRQLEEADAIPALSSYRVMLYRIHDDMTKENLDKLKFLLNDKLNRRPLEKSKTVLDVFLEMEKTQIMSKDNVSELHRLLLEFDKQLATVVEKYMQEHRGALSEIGNYQERPSVTSLALLPLPQPETGLPSNENLFSRLISDAAPCEDTPTSPDEEDEYYSFTHNPRGLCVIFNNEDFPGTVLTKRSGTQEDEKSLNHLFHRFGFEVVVHNDLKANAIQSEIRKLGQRDFSLDDALVVCVLSHGDNGCVYGTDEQKVELRALTKPFTSDQARSLAGKPKLFFIQACQGKQDQSGSVPMGMETGETHFESDAATVPSNSIPSDADFLLGMATVPECKSFRHTKTGSIYIQELCRQLERAAESSQREDILSVLLRVNREVSKGVYLNKKQMPEPKYTLTKKVVLKYVSTDH</sequence>
<dbReference type="EC" id="3.4.22.61" evidence="14"/>